<gene>
    <name evidence="4" type="ORF">Esi_0097_0028</name>
</gene>
<dbReference type="PROSITE" id="PS51221">
    <property type="entry name" value="TTL"/>
    <property type="match status" value="1"/>
</dbReference>
<keyword evidence="2" id="KW-0547">Nucleotide-binding</keyword>
<dbReference type="PANTHER" id="PTHR12241">
    <property type="entry name" value="TUBULIN POLYGLUTAMYLASE"/>
    <property type="match status" value="1"/>
</dbReference>
<name>D7G9A8_ECTSI</name>
<dbReference type="InterPro" id="IPR004344">
    <property type="entry name" value="TTL/TTLL_fam"/>
</dbReference>
<dbReference type="Pfam" id="PF03133">
    <property type="entry name" value="TTL"/>
    <property type="match status" value="1"/>
</dbReference>
<accession>D7G9A8</accession>
<dbReference type="EMBL" id="FN649734">
    <property type="protein sequence ID" value="CBJ28251.1"/>
    <property type="molecule type" value="Genomic_DNA"/>
</dbReference>
<evidence type="ECO:0000256" key="1">
    <source>
        <dbReference type="ARBA" id="ARBA00022598"/>
    </source>
</evidence>
<organism evidence="4 5">
    <name type="scientific">Ectocarpus siliculosus</name>
    <name type="common">Brown alga</name>
    <name type="synonym">Conferva siliculosa</name>
    <dbReference type="NCBI Taxonomy" id="2880"/>
    <lineage>
        <taxon>Eukaryota</taxon>
        <taxon>Sar</taxon>
        <taxon>Stramenopiles</taxon>
        <taxon>Ochrophyta</taxon>
        <taxon>PX clade</taxon>
        <taxon>Phaeophyceae</taxon>
        <taxon>Ectocarpales</taxon>
        <taxon>Ectocarpaceae</taxon>
        <taxon>Ectocarpus</taxon>
    </lineage>
</organism>
<evidence type="ECO:0000313" key="4">
    <source>
        <dbReference type="EMBL" id="CBJ28251.1"/>
    </source>
</evidence>
<keyword evidence="5" id="KW-1185">Reference proteome</keyword>
<dbReference type="STRING" id="2880.D7G9A8"/>
<proteinExistence type="predicted"/>
<dbReference type="OrthoDB" id="202825at2759"/>
<keyword evidence="3" id="KW-0067">ATP-binding</keyword>
<dbReference type="GO" id="GO:0036064">
    <property type="term" value="C:ciliary basal body"/>
    <property type="evidence" value="ECO:0007669"/>
    <property type="project" value="TreeGrafter"/>
</dbReference>
<dbReference type="PANTHER" id="PTHR12241:SF118">
    <property type="entry name" value="TUBULIN POLYGLUTAMYLASE TTLL2-RELATED"/>
    <property type="match status" value="1"/>
</dbReference>
<dbReference type="InParanoid" id="D7G9A8"/>
<dbReference type="EMBL" id="FN649212">
    <property type="protein sequence ID" value="CBJ28251.1"/>
    <property type="molecule type" value="Genomic_DNA"/>
</dbReference>
<sequence length="141" mass="16433">MATPAAPETDGAKQAKIVFVVPEQTPPAVRFVLGRRRGWTEWNAEVHGVDEWNFQWRSGRFKPSEYRDVREEQRLNHFPRSALITRKDLLLRVLRKMKAVHGEVYAFHPDSYLLPTEYTKFINTFTRLKPQRHGTTASLQG</sequence>
<dbReference type="AlphaFoldDB" id="D7G9A8"/>
<dbReference type="GO" id="GO:0070740">
    <property type="term" value="F:tubulin-glutamic acid ligase activity"/>
    <property type="evidence" value="ECO:0007669"/>
    <property type="project" value="TreeGrafter"/>
</dbReference>
<evidence type="ECO:0000256" key="3">
    <source>
        <dbReference type="ARBA" id="ARBA00022840"/>
    </source>
</evidence>
<dbReference type="eggNOG" id="KOG2157">
    <property type="taxonomic scope" value="Eukaryota"/>
</dbReference>
<evidence type="ECO:0000256" key="2">
    <source>
        <dbReference type="ARBA" id="ARBA00022741"/>
    </source>
</evidence>
<protein>
    <submittedName>
        <fullName evidence="4">Uncharacterized protein</fullName>
    </submittedName>
</protein>
<keyword evidence="1" id="KW-0436">Ligase</keyword>
<reference evidence="4 5" key="1">
    <citation type="journal article" date="2010" name="Nature">
        <title>The Ectocarpus genome and the independent evolution of multicellularity in brown algae.</title>
        <authorList>
            <person name="Cock J.M."/>
            <person name="Sterck L."/>
            <person name="Rouze P."/>
            <person name="Scornet D."/>
            <person name="Allen A.E."/>
            <person name="Amoutzias G."/>
            <person name="Anthouard V."/>
            <person name="Artiguenave F."/>
            <person name="Aury J.M."/>
            <person name="Badger J.H."/>
            <person name="Beszteri B."/>
            <person name="Billiau K."/>
            <person name="Bonnet E."/>
            <person name="Bothwell J.H."/>
            <person name="Bowler C."/>
            <person name="Boyen C."/>
            <person name="Brownlee C."/>
            <person name="Carrano C.J."/>
            <person name="Charrier B."/>
            <person name="Cho G.Y."/>
            <person name="Coelho S.M."/>
            <person name="Collen J."/>
            <person name="Corre E."/>
            <person name="Da Silva C."/>
            <person name="Delage L."/>
            <person name="Delaroque N."/>
            <person name="Dittami S.M."/>
            <person name="Doulbeau S."/>
            <person name="Elias M."/>
            <person name="Farnham G."/>
            <person name="Gachon C.M."/>
            <person name="Gschloessl B."/>
            <person name="Heesch S."/>
            <person name="Jabbari K."/>
            <person name="Jubin C."/>
            <person name="Kawai H."/>
            <person name="Kimura K."/>
            <person name="Kloareg B."/>
            <person name="Kupper F.C."/>
            <person name="Lang D."/>
            <person name="Le Bail A."/>
            <person name="Leblanc C."/>
            <person name="Lerouge P."/>
            <person name="Lohr M."/>
            <person name="Lopez P.J."/>
            <person name="Martens C."/>
            <person name="Maumus F."/>
            <person name="Michel G."/>
            <person name="Miranda-Saavedra D."/>
            <person name="Morales J."/>
            <person name="Moreau H."/>
            <person name="Motomura T."/>
            <person name="Nagasato C."/>
            <person name="Napoli C.A."/>
            <person name="Nelson D.R."/>
            <person name="Nyvall-Collen P."/>
            <person name="Peters A.F."/>
            <person name="Pommier C."/>
            <person name="Potin P."/>
            <person name="Poulain J."/>
            <person name="Quesneville H."/>
            <person name="Read B."/>
            <person name="Rensing S.A."/>
            <person name="Ritter A."/>
            <person name="Rousvoal S."/>
            <person name="Samanta M."/>
            <person name="Samson G."/>
            <person name="Schroeder D.C."/>
            <person name="Segurens B."/>
            <person name="Strittmatter M."/>
            <person name="Tonon T."/>
            <person name="Tregear J.W."/>
            <person name="Valentin K."/>
            <person name="von Dassow P."/>
            <person name="Yamagishi T."/>
            <person name="Van de Peer Y."/>
            <person name="Wincker P."/>
        </authorList>
    </citation>
    <scope>NUCLEOTIDE SEQUENCE [LARGE SCALE GENOMIC DNA]</scope>
    <source>
        <strain evidence="5">Ec32 / CCAP1310/4</strain>
    </source>
</reference>
<evidence type="ECO:0000313" key="5">
    <source>
        <dbReference type="Proteomes" id="UP000002630"/>
    </source>
</evidence>
<dbReference type="Proteomes" id="UP000002630">
    <property type="component" value="Linkage Group LG09"/>
</dbReference>
<dbReference type="GO" id="GO:0005524">
    <property type="term" value="F:ATP binding"/>
    <property type="evidence" value="ECO:0007669"/>
    <property type="project" value="UniProtKB-KW"/>
</dbReference>
<dbReference type="GO" id="GO:0015631">
    <property type="term" value="F:tubulin binding"/>
    <property type="evidence" value="ECO:0007669"/>
    <property type="project" value="TreeGrafter"/>
</dbReference>
<dbReference type="GO" id="GO:0000226">
    <property type="term" value="P:microtubule cytoskeleton organization"/>
    <property type="evidence" value="ECO:0007669"/>
    <property type="project" value="TreeGrafter"/>
</dbReference>